<feature type="transmembrane region" description="Helical" evidence="13">
    <location>
        <begin position="324"/>
        <end position="346"/>
    </location>
</feature>
<evidence type="ECO:0000256" key="4">
    <source>
        <dbReference type="ARBA" id="ARBA00022692"/>
    </source>
</evidence>
<dbReference type="Pfam" id="PF03062">
    <property type="entry name" value="MBOAT"/>
    <property type="match status" value="1"/>
</dbReference>
<keyword evidence="7 10" id="KW-0472">Membrane</keyword>
<dbReference type="InterPro" id="IPR004299">
    <property type="entry name" value="MBOAT_fam"/>
</dbReference>
<evidence type="ECO:0000256" key="7">
    <source>
        <dbReference type="ARBA" id="ARBA00023136"/>
    </source>
</evidence>
<evidence type="ECO:0000256" key="1">
    <source>
        <dbReference type="ARBA" id="ARBA00004477"/>
    </source>
</evidence>
<feature type="region of interest" description="Disordered" evidence="12">
    <location>
        <begin position="78"/>
        <end position="120"/>
    </location>
</feature>
<evidence type="ECO:0000256" key="10">
    <source>
        <dbReference type="PIRNR" id="PIRNR000439"/>
    </source>
</evidence>
<evidence type="ECO:0000256" key="13">
    <source>
        <dbReference type="SAM" id="Phobius"/>
    </source>
</evidence>
<feature type="active site" evidence="11">
    <location>
        <position position="579"/>
    </location>
</feature>
<feature type="transmembrane region" description="Helical" evidence="13">
    <location>
        <begin position="262"/>
        <end position="285"/>
    </location>
</feature>
<gene>
    <name evidence="14" type="primary">YCR048W</name>
    <name evidence="14" type="ORF">SKUD_152601</name>
</gene>
<evidence type="ECO:0000313" key="15">
    <source>
        <dbReference type="Proteomes" id="UP000002753"/>
    </source>
</evidence>
<dbReference type="GO" id="GO:0005789">
    <property type="term" value="C:endoplasmic reticulum membrane"/>
    <property type="evidence" value="ECO:0007669"/>
    <property type="project" value="UniProtKB-SubCell"/>
</dbReference>
<keyword evidence="5 10" id="KW-0256">Endoplasmic reticulum</keyword>
<dbReference type="Proteomes" id="UP000002753">
    <property type="component" value="Unassembled WGS sequence"/>
</dbReference>
<sequence length="642" mass="74786">MRMIYKKVSSGRGRWSGTGGLLFSTPTPMKTEDSARMTEAKDLLQDEQFLKIQRLNSAEPNKRHSVTYDNVILPQESVEVSPRSSTTSLVESTKAERVAAEPEPEQEPEPVPVPEPEQEEYPVDARMQKYVSHLKSKSRSRVHRKDASKYVSFFGDVSFDPRPTLLDSAINVPFQTTFKGPIMEKQLKGFKRATATASTTKKIGKADAAPHEKLESNFSGIYVFGWMFLGWIAMRCCTDYYASHGSAWGKLEIVQYMTTDLFTIAMLDLVMFLCTFFVVFVHWLVKKGAIRWKWTGFIAVSIFELAFIPVTFPIYVYYFEFSWITRIFLFLHSVVFVMKSHSFAFYNGYLWDIKQELEFSSKQLQKFKETLSPETRDVLQKSCDFCLFELNYQTKENDFPNNISCSNFFMFCLFPVLVYQINYPRTSCIRWRYVLEKVCAIMGTIFLMMVTAQFFMHPVAMRCVEFHNTPTFGGWIPATRQWFHLLFDMIPGFTVLYMLTFYMIWDALLNCVAELTRFADRYFYGDWWNCVSFEEFSRIWNVPVHKFLLRHVYHSSMSALHLSKSSATLFTFFLSAVFHEMAMFAIFRRVRGYLFLFQLSQFVWTALSNTKFLRARPQLSNVVFSFGVCSGPSIIMTLYLTL</sequence>
<reference evidence="15" key="2">
    <citation type="journal article" date="2011" name="G3 (Bethesda)">
        <title>The awesome power of yeast evolutionary genetics: New genome sequences and strain resources for the Saccharomyces sensu stricto genus.</title>
        <authorList>
            <person name="Scannell D.R."/>
            <person name="Zill O.A."/>
            <person name="Rokas A."/>
            <person name="Payen C."/>
            <person name="Dunham M.J."/>
            <person name="Eisen M.B."/>
            <person name="Rine J."/>
            <person name="Johnston M."/>
            <person name="Hittinger C.T."/>
        </authorList>
    </citation>
    <scope>GENOME REANNOTATION</scope>
    <source>
        <strain evidence="15">ATCC MYA-4449 / AS 2.2408 / CBS 8840 / NBRC 1802 / NCYC 2889</strain>
    </source>
</reference>
<keyword evidence="3 10" id="KW-0808">Transferase</keyword>
<name>J6EC78_SACK1</name>
<dbReference type="GO" id="GO:0008204">
    <property type="term" value="P:ergosterol metabolic process"/>
    <property type="evidence" value="ECO:0007669"/>
    <property type="project" value="TreeGrafter"/>
</dbReference>
<evidence type="ECO:0000256" key="11">
    <source>
        <dbReference type="PIRSR" id="PIRSR000439-1"/>
    </source>
</evidence>
<organism evidence="14 15">
    <name type="scientific">Saccharomyces kudriavzevii (strain ATCC MYA-4449 / AS 2.2408 / CBS 8840 / NBRC 1802 / NCYC 2889)</name>
    <name type="common">Yeast</name>
    <dbReference type="NCBI Taxonomy" id="226230"/>
    <lineage>
        <taxon>Eukaryota</taxon>
        <taxon>Fungi</taxon>
        <taxon>Dikarya</taxon>
        <taxon>Ascomycota</taxon>
        <taxon>Saccharomycotina</taxon>
        <taxon>Saccharomycetes</taxon>
        <taxon>Saccharomycetales</taxon>
        <taxon>Saccharomycetaceae</taxon>
        <taxon>Saccharomyces</taxon>
    </lineage>
</organism>
<dbReference type="PANTHER" id="PTHR10408:SF23">
    <property type="entry name" value="STEROL O-ACYLTRANSFERASE 1-RELATED"/>
    <property type="match status" value="1"/>
</dbReference>
<keyword evidence="4 13" id="KW-0812">Transmembrane</keyword>
<evidence type="ECO:0000256" key="8">
    <source>
        <dbReference type="ARBA" id="ARBA00023315"/>
    </source>
</evidence>
<evidence type="ECO:0000256" key="2">
    <source>
        <dbReference type="ARBA" id="ARBA00009010"/>
    </source>
</evidence>
<evidence type="ECO:0000256" key="12">
    <source>
        <dbReference type="SAM" id="MobiDB-lite"/>
    </source>
</evidence>
<evidence type="ECO:0000256" key="6">
    <source>
        <dbReference type="ARBA" id="ARBA00022989"/>
    </source>
</evidence>
<dbReference type="AlphaFoldDB" id="J6EC78"/>
<dbReference type="EMBL" id="AACI03001840">
    <property type="protein sequence ID" value="EJT41939.1"/>
    <property type="molecule type" value="Genomic_DNA"/>
</dbReference>
<evidence type="ECO:0000256" key="9">
    <source>
        <dbReference type="ARBA" id="ARBA00023568"/>
    </source>
</evidence>
<dbReference type="PIRSF" id="PIRSF000439">
    <property type="entry name" value="Oat_ACAT_DAG_ARE"/>
    <property type="match status" value="1"/>
</dbReference>
<keyword evidence="8 10" id="KW-0012">Acyltransferase</keyword>
<dbReference type="GO" id="GO:0034737">
    <property type="term" value="F:ergosterol O-acyltransferase activity"/>
    <property type="evidence" value="ECO:0007669"/>
    <property type="project" value="TreeGrafter"/>
</dbReference>
<feature type="transmembrane region" description="Helical" evidence="13">
    <location>
        <begin position="567"/>
        <end position="587"/>
    </location>
</feature>
<comment type="similarity">
    <text evidence="2 10">Belongs to the membrane-bound acyltransferase family. Sterol o-acyltransferase subfamily.</text>
</comment>
<reference evidence="14 15" key="1">
    <citation type="journal article" date="2003" name="Science">
        <title>Finding functional features in Saccharomyces genomes by phylogenetic footprinting.</title>
        <authorList>
            <person name="Cliften P.F."/>
            <person name="Sudarsanam P."/>
            <person name="Desikan A."/>
            <person name="Fulton L."/>
            <person name="Fulton B."/>
            <person name="Majors J."/>
            <person name="Waterston R."/>
            <person name="Cohen B.A."/>
            <person name="Johnston M."/>
        </authorList>
    </citation>
    <scope>NUCLEOTIDE SEQUENCE [LARGE SCALE GENOMIC DNA]</scope>
    <source>
        <strain evidence="15">ATCC MYA-4449 / AS 2.2408 / CBS 8840 / NBRC 1802 / NCYC 2889</strain>
    </source>
</reference>
<comment type="subcellular location">
    <subcellularLocation>
        <location evidence="1 10">Endoplasmic reticulum membrane</location>
        <topology evidence="1 10">Multi-pass membrane protein</topology>
    </subcellularLocation>
</comment>
<accession>J6EC78</accession>
<comment type="caution">
    <text evidence="14">The sequence shown here is derived from an EMBL/GenBank/DDBJ whole genome shotgun (WGS) entry which is preliminary data.</text>
</comment>
<dbReference type="HOGENOM" id="CLU_018190_2_1_1"/>
<dbReference type="PANTHER" id="PTHR10408">
    <property type="entry name" value="STEROL O-ACYLTRANSFERASE"/>
    <property type="match status" value="1"/>
</dbReference>
<feature type="transmembrane region" description="Helical" evidence="13">
    <location>
        <begin position="434"/>
        <end position="456"/>
    </location>
</feature>
<dbReference type="InterPro" id="IPR014371">
    <property type="entry name" value="Oat_ACAT_DAG_ARE"/>
</dbReference>
<feature type="transmembrane region" description="Helical" evidence="13">
    <location>
        <begin position="221"/>
        <end position="242"/>
    </location>
</feature>
<proteinExistence type="inferred from homology"/>
<dbReference type="STRING" id="226230.J6EC78"/>
<keyword evidence="6 13" id="KW-1133">Transmembrane helix</keyword>
<feature type="transmembrane region" description="Helical" evidence="13">
    <location>
        <begin position="482"/>
        <end position="505"/>
    </location>
</feature>
<evidence type="ECO:0000256" key="5">
    <source>
        <dbReference type="ARBA" id="ARBA00022824"/>
    </source>
</evidence>
<feature type="transmembrane region" description="Helical" evidence="13">
    <location>
        <begin position="622"/>
        <end position="640"/>
    </location>
</feature>
<feature type="transmembrane region" description="Helical" evidence="13">
    <location>
        <begin position="297"/>
        <end position="318"/>
    </location>
</feature>
<comment type="function">
    <text evidence="9">Sterol O-acyltransferase that catalyzes the formation of stery esters.</text>
</comment>
<feature type="compositionally biased region" description="Polar residues" evidence="12">
    <location>
        <begin position="82"/>
        <end position="91"/>
    </location>
</feature>
<keyword evidence="15" id="KW-1185">Reference proteome</keyword>
<evidence type="ECO:0000313" key="14">
    <source>
        <dbReference type="EMBL" id="EJT41939.1"/>
    </source>
</evidence>
<evidence type="ECO:0000256" key="3">
    <source>
        <dbReference type="ARBA" id="ARBA00022679"/>
    </source>
</evidence>
<protein>
    <recommendedName>
        <fullName evidence="10">O-acyltransferase</fullName>
    </recommendedName>
</protein>